<evidence type="ECO:0000256" key="1">
    <source>
        <dbReference type="ARBA" id="ARBA00022723"/>
    </source>
</evidence>
<reference evidence="5" key="1">
    <citation type="submission" date="2025-08" db="UniProtKB">
        <authorList>
            <consortium name="RefSeq"/>
        </authorList>
    </citation>
    <scope>IDENTIFICATION</scope>
    <source>
        <strain evidence="5">MV-25-SWS-2005</strain>
        <tissue evidence="5">Whole body</tissue>
    </source>
</reference>
<dbReference type="KEGG" id="dpo:6902824"/>
<accession>B5DI25</accession>
<keyword evidence="1" id="KW-0479">Metal-binding</keyword>
<protein>
    <recommendedName>
        <fullName evidence="3">Carboxypeptidase activation peptide domain-containing protein</fullName>
    </recommendedName>
</protein>
<feature type="domain" description="Carboxypeptidase activation peptide" evidence="3">
    <location>
        <begin position="47"/>
        <end position="117"/>
    </location>
</feature>
<keyword evidence="2" id="KW-0862">Zinc</keyword>
<dbReference type="Proteomes" id="UP000001819">
    <property type="component" value="Chromosome 4"/>
</dbReference>
<dbReference type="InterPro" id="IPR003146">
    <property type="entry name" value="M14A_act_pep"/>
</dbReference>
<dbReference type="InParanoid" id="B5DI25"/>
<dbReference type="Pfam" id="PF02244">
    <property type="entry name" value="Propep_M14"/>
    <property type="match status" value="1"/>
</dbReference>
<name>B5DI25_DROPS</name>
<dbReference type="HOGENOM" id="CLU_2148440_0_0_1"/>
<evidence type="ECO:0000259" key="3">
    <source>
        <dbReference type="Pfam" id="PF02244"/>
    </source>
</evidence>
<dbReference type="ExpressionAtlas" id="B5DI25">
    <property type="expression patterns" value="baseline"/>
</dbReference>
<dbReference type="Bgee" id="FBgn0247275">
    <property type="expression patterns" value="Expressed in male reproductive system and 1 other cell type or tissue"/>
</dbReference>
<dbReference type="GeneID" id="6902824"/>
<evidence type="ECO:0000313" key="4">
    <source>
        <dbReference type="Proteomes" id="UP000001819"/>
    </source>
</evidence>
<dbReference type="GO" id="GO:0046872">
    <property type="term" value="F:metal ion binding"/>
    <property type="evidence" value="ECO:0007669"/>
    <property type="project" value="UniProtKB-KW"/>
</dbReference>
<evidence type="ECO:0000256" key="2">
    <source>
        <dbReference type="ARBA" id="ARBA00022833"/>
    </source>
</evidence>
<keyword evidence="4" id="KW-1185">Reference proteome</keyword>
<dbReference type="AlphaFoldDB" id="B5DI25"/>
<dbReference type="Gene3D" id="3.30.70.340">
    <property type="entry name" value="Metallocarboxypeptidase-like"/>
    <property type="match status" value="1"/>
</dbReference>
<evidence type="ECO:0000313" key="5">
    <source>
        <dbReference type="RefSeq" id="XP_002132561.2"/>
    </source>
</evidence>
<gene>
    <name evidence="5" type="primary">LOC6902824</name>
</gene>
<proteinExistence type="predicted"/>
<dbReference type="SUPFAM" id="SSF54897">
    <property type="entry name" value="Protease propeptides/inhibitors"/>
    <property type="match status" value="1"/>
</dbReference>
<dbReference type="RefSeq" id="XP_002132561.2">
    <property type="nucleotide sequence ID" value="XM_002132525.3"/>
</dbReference>
<dbReference type="InterPro" id="IPR036990">
    <property type="entry name" value="M14A-like_propep"/>
</dbReference>
<sequence>MLFVIALLCFGVLQATGLPVPAPVSVTVEPQTTKPSIRTSYANYKVFRVGIHTKSHFEVIEFLLSDPEMYNLWRIGKNEVDIMVHPRVLQEFNNTVTKESFNVQLLVPDVQKLIDAEKARK</sequence>
<organism evidence="4 5">
    <name type="scientific">Drosophila pseudoobscura pseudoobscura</name>
    <name type="common">Fruit fly</name>
    <dbReference type="NCBI Taxonomy" id="46245"/>
    <lineage>
        <taxon>Eukaryota</taxon>
        <taxon>Metazoa</taxon>
        <taxon>Ecdysozoa</taxon>
        <taxon>Arthropoda</taxon>
        <taxon>Hexapoda</taxon>
        <taxon>Insecta</taxon>
        <taxon>Pterygota</taxon>
        <taxon>Neoptera</taxon>
        <taxon>Endopterygota</taxon>
        <taxon>Diptera</taxon>
        <taxon>Brachycera</taxon>
        <taxon>Muscomorpha</taxon>
        <taxon>Ephydroidea</taxon>
        <taxon>Drosophilidae</taxon>
        <taxon>Drosophila</taxon>
        <taxon>Sophophora</taxon>
    </lineage>
</organism>
<accession>A0A6I8UX97</accession>